<proteinExistence type="predicted"/>
<dbReference type="PANTHER" id="PTHR43156:SF2">
    <property type="entry name" value="STAGE II SPORULATION PROTEIN E"/>
    <property type="match status" value="1"/>
</dbReference>
<dbReference type="OrthoDB" id="343514at2"/>
<feature type="coiled-coil region" evidence="2">
    <location>
        <begin position="32"/>
        <end position="59"/>
    </location>
</feature>
<keyword evidence="2" id="KW-0175">Coiled coil</keyword>
<feature type="transmembrane region" description="Helical" evidence="3">
    <location>
        <begin position="147"/>
        <end position="166"/>
    </location>
</feature>
<feature type="domain" description="HAMP" evidence="4">
    <location>
        <begin position="167"/>
        <end position="225"/>
    </location>
</feature>
<dbReference type="RefSeq" id="WP_139449746.1">
    <property type="nucleotide sequence ID" value="NZ_VDMB01000017.1"/>
</dbReference>
<dbReference type="AlphaFoldDB" id="A0A5S5MDZ6"/>
<dbReference type="EMBL" id="VDMB01000017">
    <property type="protein sequence ID" value="TYT73932.1"/>
    <property type="molecule type" value="Genomic_DNA"/>
</dbReference>
<dbReference type="InterPro" id="IPR003660">
    <property type="entry name" value="HAMP_dom"/>
</dbReference>
<keyword evidence="3" id="KW-1133">Transmembrane helix</keyword>
<dbReference type="InterPro" id="IPR052016">
    <property type="entry name" value="Bact_Sigma-Reg"/>
</dbReference>
<evidence type="ECO:0000259" key="4">
    <source>
        <dbReference type="PROSITE" id="PS50885"/>
    </source>
</evidence>
<feature type="transmembrane region" description="Helical" evidence="3">
    <location>
        <begin position="12"/>
        <end position="32"/>
    </location>
</feature>
<sequence>MVRPFSISLKIPVVFFLIALLMTLLSTVFMVIQDSRQAMKNTEKTLDQIEETYTKALASLIWNMGSDEIRLMADGINNIPGVMHVIITDDKQKILAEKGEESISGLSRTYPLYQPEGLVPFSIGSLTVTMDLDALNRNIRFSALRILTARAIDLMLMGLVFLWIIHRLITRHLKTMAGYTQQMNLDRLETPLHLQGRKPGNPADELDIVADAINTMRVSIAETLEQKAEKARMEGELRAAANIQKVLLPTHPPDIKLLDLAFSFEPALEVSGDYFDFFPLDDHRLGIVIADASGKGIPAALIANAARVLLMANPRQQDRPEALFKTLNRTLPQTMGMGHFLTMSYLLLDTDQRELTLVSAGHDPVFIKKASGEILSLKPPGYPFCRLHQKTFDLRLKSLTLSFEPGDTIFAYTDGLSESLSPEQIPFGEQGIRNAMAAPHTSAADLIRHMQNRLSDFCQHIEPCDDVTLVAVCFCRQPQ</sequence>
<dbReference type="PANTHER" id="PTHR43156">
    <property type="entry name" value="STAGE II SPORULATION PROTEIN E-RELATED"/>
    <property type="match status" value="1"/>
</dbReference>
<dbReference type="Proteomes" id="UP000321899">
    <property type="component" value="Unassembled WGS sequence"/>
</dbReference>
<evidence type="ECO:0000256" key="2">
    <source>
        <dbReference type="SAM" id="Coils"/>
    </source>
</evidence>
<dbReference type="InterPro" id="IPR001932">
    <property type="entry name" value="PPM-type_phosphatase-like_dom"/>
</dbReference>
<keyword evidence="1" id="KW-0378">Hydrolase</keyword>
<dbReference type="GO" id="GO:0016020">
    <property type="term" value="C:membrane"/>
    <property type="evidence" value="ECO:0007669"/>
    <property type="project" value="InterPro"/>
</dbReference>
<dbReference type="SUPFAM" id="SSF81606">
    <property type="entry name" value="PP2C-like"/>
    <property type="match status" value="1"/>
</dbReference>
<dbReference type="SMART" id="SM00304">
    <property type="entry name" value="HAMP"/>
    <property type="match status" value="1"/>
</dbReference>
<dbReference type="Pfam" id="PF17149">
    <property type="entry name" value="CHASE5"/>
    <property type="match status" value="1"/>
</dbReference>
<keyword evidence="3" id="KW-0812">Transmembrane</keyword>
<dbReference type="Pfam" id="PF07228">
    <property type="entry name" value="SpoIIE"/>
    <property type="match status" value="1"/>
</dbReference>
<dbReference type="PROSITE" id="PS50885">
    <property type="entry name" value="HAMP"/>
    <property type="match status" value="1"/>
</dbReference>
<dbReference type="GO" id="GO:0016791">
    <property type="term" value="F:phosphatase activity"/>
    <property type="evidence" value="ECO:0007669"/>
    <property type="project" value="TreeGrafter"/>
</dbReference>
<organism evidence="5 6">
    <name type="scientific">Desulfobotulus mexicanus</name>
    <dbReference type="NCBI Taxonomy" id="2586642"/>
    <lineage>
        <taxon>Bacteria</taxon>
        <taxon>Pseudomonadati</taxon>
        <taxon>Thermodesulfobacteriota</taxon>
        <taxon>Desulfobacteria</taxon>
        <taxon>Desulfobacterales</taxon>
        <taxon>Desulfobacteraceae</taxon>
        <taxon>Desulfobotulus</taxon>
    </lineage>
</organism>
<dbReference type="InterPro" id="IPR036457">
    <property type="entry name" value="PPM-type-like_dom_sf"/>
</dbReference>
<evidence type="ECO:0000256" key="1">
    <source>
        <dbReference type="ARBA" id="ARBA00022801"/>
    </source>
</evidence>
<dbReference type="Gene3D" id="3.60.40.10">
    <property type="entry name" value="PPM-type phosphatase domain"/>
    <property type="match status" value="1"/>
</dbReference>
<keyword evidence="6" id="KW-1185">Reference proteome</keyword>
<accession>A0A5S5MDZ6</accession>
<keyword evidence="3" id="KW-0472">Membrane</keyword>
<evidence type="ECO:0000256" key="3">
    <source>
        <dbReference type="SAM" id="Phobius"/>
    </source>
</evidence>
<reference evidence="5 6" key="1">
    <citation type="submission" date="2019-06" db="EMBL/GenBank/DDBJ databases">
        <title>Desulfobotulus mexicanus sp. nov., a novel sulfate-reducing bacterium isolated from the sediment of an alkaline crater lake in Mexico.</title>
        <authorList>
            <person name="Hirschler-Rea A."/>
        </authorList>
    </citation>
    <scope>NUCLEOTIDE SEQUENCE [LARGE SCALE GENOMIC DNA]</scope>
    <source>
        <strain evidence="5 6">PAR22N</strain>
    </source>
</reference>
<dbReference type="InterPro" id="IPR033414">
    <property type="entry name" value="Sensor_dom"/>
</dbReference>
<gene>
    <name evidence="5" type="ORF">FIM25_12265</name>
</gene>
<name>A0A5S5MDZ6_9BACT</name>
<comment type="caution">
    <text evidence="5">The sequence shown here is derived from an EMBL/GenBank/DDBJ whole genome shotgun (WGS) entry which is preliminary data.</text>
</comment>
<protein>
    <submittedName>
        <fullName evidence="5">SpoIIE family protein phosphatase</fullName>
    </submittedName>
</protein>
<dbReference type="Gene3D" id="6.10.340.10">
    <property type="match status" value="1"/>
</dbReference>
<dbReference type="GO" id="GO:0007165">
    <property type="term" value="P:signal transduction"/>
    <property type="evidence" value="ECO:0007669"/>
    <property type="project" value="InterPro"/>
</dbReference>
<dbReference type="SMART" id="SM00331">
    <property type="entry name" value="PP2C_SIG"/>
    <property type="match status" value="1"/>
</dbReference>
<evidence type="ECO:0000313" key="5">
    <source>
        <dbReference type="EMBL" id="TYT73932.1"/>
    </source>
</evidence>
<evidence type="ECO:0000313" key="6">
    <source>
        <dbReference type="Proteomes" id="UP000321899"/>
    </source>
</evidence>